<dbReference type="PANTHER" id="PTHR10983:SF15">
    <property type="entry name" value="ACYLTRANSFERASE YIHG-RELATED"/>
    <property type="match status" value="1"/>
</dbReference>
<dbReference type="Proteomes" id="UP001333710">
    <property type="component" value="Chromosome"/>
</dbReference>
<protein>
    <submittedName>
        <fullName evidence="3">Acyltransferase</fullName>
    </submittedName>
</protein>
<dbReference type="CDD" id="cd07990">
    <property type="entry name" value="LPLAT_LCLAT1-like"/>
    <property type="match status" value="1"/>
</dbReference>
<feature type="domain" description="Phospholipid/glycerol acyltransferase" evidence="2">
    <location>
        <begin position="84"/>
        <end position="226"/>
    </location>
</feature>
<dbReference type="PANTHER" id="PTHR10983">
    <property type="entry name" value="1-ACYLGLYCEROL-3-PHOSPHATE ACYLTRANSFERASE-RELATED"/>
    <property type="match status" value="1"/>
</dbReference>
<feature type="transmembrane region" description="Helical" evidence="1">
    <location>
        <begin position="6"/>
        <end position="33"/>
    </location>
</feature>
<feature type="transmembrane region" description="Helical" evidence="1">
    <location>
        <begin position="45"/>
        <end position="62"/>
    </location>
</feature>
<dbReference type="EMBL" id="AP027272">
    <property type="protein sequence ID" value="BDX07980.1"/>
    <property type="molecule type" value="Genomic_DNA"/>
</dbReference>
<dbReference type="Pfam" id="PF01553">
    <property type="entry name" value="Acyltransferase"/>
    <property type="match status" value="1"/>
</dbReference>
<dbReference type="RefSeq" id="WP_338294076.1">
    <property type="nucleotide sequence ID" value="NZ_AP027272.1"/>
</dbReference>
<keyword evidence="4" id="KW-1185">Reference proteome</keyword>
<name>A0AA48I8M2_9ALTE</name>
<feature type="transmembrane region" description="Helical" evidence="1">
    <location>
        <begin position="82"/>
        <end position="102"/>
    </location>
</feature>
<keyword evidence="3" id="KW-0808">Transferase</keyword>
<accession>A0AA48I8M2</accession>
<evidence type="ECO:0000259" key="2">
    <source>
        <dbReference type="SMART" id="SM00563"/>
    </source>
</evidence>
<dbReference type="InterPro" id="IPR002123">
    <property type="entry name" value="Plipid/glycerol_acylTrfase"/>
</dbReference>
<evidence type="ECO:0000313" key="3">
    <source>
        <dbReference type="EMBL" id="BDX07980.1"/>
    </source>
</evidence>
<dbReference type="KEGG" id="pmaw:MACH26_35010"/>
<dbReference type="SUPFAM" id="SSF69593">
    <property type="entry name" value="Glycerol-3-phosphate (1)-acyltransferase"/>
    <property type="match status" value="1"/>
</dbReference>
<keyword evidence="1" id="KW-0472">Membrane</keyword>
<dbReference type="SMART" id="SM00563">
    <property type="entry name" value="PlsC"/>
    <property type="match status" value="1"/>
</dbReference>
<keyword evidence="3" id="KW-0012">Acyltransferase</keyword>
<feature type="transmembrane region" description="Helical" evidence="1">
    <location>
        <begin position="118"/>
        <end position="136"/>
    </location>
</feature>
<organism evidence="3 4">
    <name type="scientific">Planctobacterium marinum</name>
    <dbReference type="NCBI Taxonomy" id="1631968"/>
    <lineage>
        <taxon>Bacteria</taxon>
        <taxon>Pseudomonadati</taxon>
        <taxon>Pseudomonadota</taxon>
        <taxon>Gammaproteobacteria</taxon>
        <taxon>Alteromonadales</taxon>
        <taxon>Alteromonadaceae</taxon>
        <taxon>Planctobacterium</taxon>
    </lineage>
</organism>
<dbReference type="NCBIfam" id="NF010621">
    <property type="entry name" value="PRK14014.1"/>
    <property type="match status" value="1"/>
</dbReference>
<gene>
    <name evidence="3" type="ORF">MACH26_35010</name>
</gene>
<evidence type="ECO:0000256" key="1">
    <source>
        <dbReference type="SAM" id="Phobius"/>
    </source>
</evidence>
<reference evidence="3" key="1">
    <citation type="submission" date="2023-01" db="EMBL/GenBank/DDBJ databases">
        <title>Complete genome sequence of Planctobacterium marinum strain Dej080120_11.</title>
        <authorList>
            <person name="Ueki S."/>
            <person name="Maruyama F."/>
        </authorList>
    </citation>
    <scope>NUCLEOTIDE SEQUENCE</scope>
    <source>
        <strain evidence="3">Dej080120_11</strain>
    </source>
</reference>
<keyword evidence="1" id="KW-0812">Transmembrane</keyword>
<sequence length="295" mass="33653">MGLIIFPIHFCLQVLNLAFWATLAVTFGLLKFMIRNQGLRVPIDAVLKVIIAQFGVMSVAMIKFFNRIDIDYKVNGELNPEGWYLVVANHLSYLDIILLIAFTHERIPTPKFFLKQELIWLPFVGVAAWALEMPFMKRYSQDFIKKNPHLKGKDIETTRKHCEKYRDAPTTIINFVEGTRFTPAKQAAKGNKFKHLLPPKAGGIAFTFAAMGELFTNILDVTLIYPGSKGVIMMDMLSGNLKQVIFDVDILPVKPELIGDYFNDAEFRDGFQQNLNQHWQNKDAKITALLEELKA</sequence>
<keyword evidence="1" id="KW-1133">Transmembrane helix</keyword>
<evidence type="ECO:0000313" key="4">
    <source>
        <dbReference type="Proteomes" id="UP001333710"/>
    </source>
</evidence>
<proteinExistence type="predicted"/>
<dbReference type="AlphaFoldDB" id="A0AA48I8M2"/>
<dbReference type="GO" id="GO:0005886">
    <property type="term" value="C:plasma membrane"/>
    <property type="evidence" value="ECO:0007669"/>
    <property type="project" value="TreeGrafter"/>
</dbReference>
<dbReference type="GO" id="GO:0016746">
    <property type="term" value="F:acyltransferase activity"/>
    <property type="evidence" value="ECO:0007669"/>
    <property type="project" value="UniProtKB-KW"/>
</dbReference>